<evidence type="ECO:0000256" key="2">
    <source>
        <dbReference type="ARBA" id="ARBA00007262"/>
    </source>
</evidence>
<dbReference type="Proteomes" id="UP000707071">
    <property type="component" value="Unassembled WGS sequence"/>
</dbReference>
<keyword evidence="5" id="KW-0472">Membrane</keyword>
<name>A0A9P7TZF7_9HYPO</name>
<keyword evidence="3" id="KW-0812">Transmembrane</keyword>
<evidence type="ECO:0000313" key="7">
    <source>
        <dbReference type="EMBL" id="KAG6287059.1"/>
    </source>
</evidence>
<dbReference type="PANTHER" id="PTHR16932:SF18">
    <property type="entry name" value="INTERFERON, ALPHA-INDUCIBLE PROTEIN 27-LIKE 2"/>
    <property type="match status" value="1"/>
</dbReference>
<comment type="similarity">
    <text evidence="2">Belongs to the IFI6/IFI27 family.</text>
</comment>
<dbReference type="PANTHER" id="PTHR16932">
    <property type="entry name" value="INTERFERON ALPHA-INDUCIBLE PROTEIN 27"/>
    <property type="match status" value="1"/>
</dbReference>
<accession>A0A9P7TZF7</accession>
<evidence type="ECO:0000313" key="8">
    <source>
        <dbReference type="Proteomes" id="UP000707071"/>
    </source>
</evidence>
<feature type="compositionally biased region" description="Basic and acidic residues" evidence="6">
    <location>
        <begin position="124"/>
        <end position="134"/>
    </location>
</feature>
<evidence type="ECO:0000256" key="3">
    <source>
        <dbReference type="ARBA" id="ARBA00022692"/>
    </source>
</evidence>
<evidence type="ECO:0000256" key="4">
    <source>
        <dbReference type="ARBA" id="ARBA00022989"/>
    </source>
</evidence>
<reference evidence="7 8" key="1">
    <citation type="journal article" date="2020" name="bioRxiv">
        <title>Whole genome comparisons of ergot fungi reveals the divergence and evolution of species within the genus Claviceps are the result of varying mechanisms driving genome evolution and host range expansion.</title>
        <authorList>
            <person name="Wyka S.A."/>
            <person name="Mondo S.J."/>
            <person name="Liu M."/>
            <person name="Dettman J."/>
            <person name="Nalam V."/>
            <person name="Broders K.D."/>
        </authorList>
    </citation>
    <scope>NUCLEOTIDE SEQUENCE [LARGE SCALE GENOMIC DNA]</scope>
    <source>
        <strain evidence="7 8">Clav52</strain>
    </source>
</reference>
<feature type="region of interest" description="Disordered" evidence="6">
    <location>
        <begin position="115"/>
        <end position="134"/>
    </location>
</feature>
<dbReference type="AlphaFoldDB" id="A0A9P7TZF7"/>
<gene>
    <name evidence="7" type="ORF">E4U09_006392</name>
</gene>
<sequence>MFSYLNQTFQQAINATCERPYSTAFIAAGVLVAAAPGLAVVPALGGLGFGGLGPVAASAAAGIQSGIGNVAAGSLFATLQSAGMGGAGTVMVNAAVSGAAAAGSALKALHWWKTSGDGSDDAEDEKKDGHNEVQIETAEECRNCVEK</sequence>
<dbReference type="Gene3D" id="6.10.110.10">
    <property type="match status" value="1"/>
</dbReference>
<comment type="caution">
    <text evidence="7">The sequence shown here is derived from an EMBL/GenBank/DDBJ whole genome shotgun (WGS) entry which is preliminary data.</text>
</comment>
<proteinExistence type="inferred from homology"/>
<organism evidence="7 8">
    <name type="scientific">Claviceps aff. purpurea</name>
    <dbReference type="NCBI Taxonomy" id="1967640"/>
    <lineage>
        <taxon>Eukaryota</taxon>
        <taxon>Fungi</taxon>
        <taxon>Dikarya</taxon>
        <taxon>Ascomycota</taxon>
        <taxon>Pezizomycotina</taxon>
        <taxon>Sordariomycetes</taxon>
        <taxon>Hypocreomycetidae</taxon>
        <taxon>Hypocreales</taxon>
        <taxon>Clavicipitaceae</taxon>
        <taxon>Claviceps</taxon>
    </lineage>
</organism>
<evidence type="ECO:0000256" key="5">
    <source>
        <dbReference type="ARBA" id="ARBA00023136"/>
    </source>
</evidence>
<keyword evidence="8" id="KW-1185">Reference proteome</keyword>
<dbReference type="Pfam" id="PF06140">
    <property type="entry name" value="Ifi-6-16"/>
    <property type="match status" value="1"/>
</dbReference>
<protein>
    <submittedName>
        <fullName evidence="7">Uncharacterized protein</fullName>
    </submittedName>
</protein>
<evidence type="ECO:0000256" key="1">
    <source>
        <dbReference type="ARBA" id="ARBA00004141"/>
    </source>
</evidence>
<dbReference type="InterPro" id="IPR038213">
    <property type="entry name" value="IFI6/IFI27-like_sf"/>
</dbReference>
<keyword evidence="4" id="KW-1133">Transmembrane helix</keyword>
<comment type="subcellular location">
    <subcellularLocation>
        <location evidence="1">Membrane</location>
        <topology evidence="1">Multi-pass membrane protein</topology>
    </subcellularLocation>
</comment>
<dbReference type="GO" id="GO:0016020">
    <property type="term" value="C:membrane"/>
    <property type="evidence" value="ECO:0007669"/>
    <property type="project" value="UniProtKB-SubCell"/>
</dbReference>
<dbReference type="InterPro" id="IPR009311">
    <property type="entry name" value="IFI6/IFI27-like"/>
</dbReference>
<dbReference type="EMBL" id="SRRH01000583">
    <property type="protein sequence ID" value="KAG6287059.1"/>
    <property type="molecule type" value="Genomic_DNA"/>
</dbReference>
<evidence type="ECO:0000256" key="6">
    <source>
        <dbReference type="SAM" id="MobiDB-lite"/>
    </source>
</evidence>